<dbReference type="Pfam" id="PF01522">
    <property type="entry name" value="Polysacc_deac_1"/>
    <property type="match status" value="1"/>
</dbReference>
<protein>
    <submittedName>
        <fullName evidence="5">Polysaccharide deacetylase family protein</fullName>
    </submittedName>
</protein>
<dbReference type="PANTHER" id="PTHR10587:SF133">
    <property type="entry name" value="CHITIN DEACETYLASE 1-RELATED"/>
    <property type="match status" value="1"/>
</dbReference>
<evidence type="ECO:0000256" key="1">
    <source>
        <dbReference type="ARBA" id="ARBA00022723"/>
    </source>
</evidence>
<dbReference type="InterPro" id="IPR050248">
    <property type="entry name" value="Polysacc_deacetylase_ArnD"/>
</dbReference>
<feature type="compositionally biased region" description="Basic and acidic residues" evidence="3">
    <location>
        <begin position="41"/>
        <end position="53"/>
    </location>
</feature>
<dbReference type="InterPro" id="IPR011330">
    <property type="entry name" value="Glyco_hydro/deAcase_b/a-brl"/>
</dbReference>
<keyword evidence="1" id="KW-0479">Metal-binding</keyword>
<dbReference type="GO" id="GO:0005975">
    <property type="term" value="P:carbohydrate metabolic process"/>
    <property type="evidence" value="ECO:0007669"/>
    <property type="project" value="InterPro"/>
</dbReference>
<dbReference type="EMBL" id="VSFG01000015">
    <property type="protein sequence ID" value="TYB38800.1"/>
    <property type="molecule type" value="Genomic_DNA"/>
</dbReference>
<feature type="domain" description="NodB homology" evidence="4">
    <location>
        <begin position="66"/>
        <end position="242"/>
    </location>
</feature>
<evidence type="ECO:0000313" key="6">
    <source>
        <dbReference type="Proteomes" id="UP000323380"/>
    </source>
</evidence>
<keyword evidence="2" id="KW-0378">Hydrolase</keyword>
<gene>
    <name evidence="5" type="ORF">FXF69_40685</name>
</gene>
<evidence type="ECO:0000256" key="3">
    <source>
        <dbReference type="SAM" id="MobiDB-lite"/>
    </source>
</evidence>
<dbReference type="SUPFAM" id="SSF88713">
    <property type="entry name" value="Glycoside hydrolase/deacetylase"/>
    <property type="match status" value="1"/>
</dbReference>
<evidence type="ECO:0000259" key="4">
    <source>
        <dbReference type="PROSITE" id="PS51677"/>
    </source>
</evidence>
<proteinExistence type="predicted"/>
<organism evidence="5 6">
    <name type="scientific">Actinomadura chibensis</name>
    <dbReference type="NCBI Taxonomy" id="392828"/>
    <lineage>
        <taxon>Bacteria</taxon>
        <taxon>Bacillati</taxon>
        <taxon>Actinomycetota</taxon>
        <taxon>Actinomycetes</taxon>
        <taxon>Streptosporangiales</taxon>
        <taxon>Thermomonosporaceae</taxon>
        <taxon>Actinomadura</taxon>
    </lineage>
</organism>
<feature type="region of interest" description="Disordered" evidence="3">
    <location>
        <begin position="39"/>
        <end position="61"/>
    </location>
</feature>
<sequence length="270" mass="29476">MDGPVLVRRAAAAVLAAAICGWLSTFAPGAERVELTAAHGRGPDHKAPKRPPEPPKPPPPDCARAKCVALTFDDGPSESTAELLDILAARKVRATFFLIGENVVKRPDLVRREHDAGHEIADHSYTHADLGRASKKQTLSELTRTQDAIRQASGYTPVLLRPPYGSTSKRLAELTRELGLAQVLWSVDPVDWEHRDTGYVERRVLKAVKPGDIVLMHDIHPTTVKAVPEIIDRLAGEGYTFVTVPELFGGRLIPGEEYDRRNSGEGQGLP</sequence>
<dbReference type="CDD" id="cd10917">
    <property type="entry name" value="CE4_NodB_like_6s_7s"/>
    <property type="match status" value="1"/>
</dbReference>
<dbReference type="GO" id="GO:0046872">
    <property type="term" value="F:metal ion binding"/>
    <property type="evidence" value="ECO:0007669"/>
    <property type="project" value="UniProtKB-KW"/>
</dbReference>
<name>A0A5D0N322_9ACTN</name>
<dbReference type="STRING" id="1220554.GCA_001552135_05556"/>
<dbReference type="PROSITE" id="PS51677">
    <property type="entry name" value="NODB"/>
    <property type="match status" value="1"/>
</dbReference>
<reference evidence="5 6" key="1">
    <citation type="submission" date="2019-08" db="EMBL/GenBank/DDBJ databases">
        <title>Actinomadura sp. nov. CYP1-5 isolated from mountain soil.</title>
        <authorList>
            <person name="Songsumanus A."/>
            <person name="Kuncharoen N."/>
            <person name="Kudo T."/>
            <person name="Yuki M."/>
            <person name="Igarashi Y."/>
            <person name="Tanasupawat S."/>
        </authorList>
    </citation>
    <scope>NUCLEOTIDE SEQUENCE [LARGE SCALE GENOMIC DNA]</scope>
    <source>
        <strain evidence="5 6">JCM 14158</strain>
    </source>
</reference>
<dbReference type="Proteomes" id="UP000323380">
    <property type="component" value="Unassembled WGS sequence"/>
</dbReference>
<dbReference type="Gene3D" id="3.20.20.370">
    <property type="entry name" value="Glycoside hydrolase/deacetylase"/>
    <property type="match status" value="1"/>
</dbReference>
<comment type="caution">
    <text evidence="5">The sequence shown here is derived from an EMBL/GenBank/DDBJ whole genome shotgun (WGS) entry which is preliminary data.</text>
</comment>
<accession>A0A5D0N322</accession>
<dbReference type="GO" id="GO:0016020">
    <property type="term" value="C:membrane"/>
    <property type="evidence" value="ECO:0007669"/>
    <property type="project" value="TreeGrafter"/>
</dbReference>
<dbReference type="RefSeq" id="WP_067897621.1">
    <property type="nucleotide sequence ID" value="NZ_VSFG01000015.1"/>
</dbReference>
<evidence type="ECO:0000256" key="2">
    <source>
        <dbReference type="ARBA" id="ARBA00022801"/>
    </source>
</evidence>
<dbReference type="GO" id="GO:0016810">
    <property type="term" value="F:hydrolase activity, acting on carbon-nitrogen (but not peptide) bonds"/>
    <property type="evidence" value="ECO:0007669"/>
    <property type="project" value="InterPro"/>
</dbReference>
<dbReference type="AlphaFoldDB" id="A0A5D0N322"/>
<dbReference type="PANTHER" id="PTHR10587">
    <property type="entry name" value="GLYCOSYL TRANSFERASE-RELATED"/>
    <property type="match status" value="1"/>
</dbReference>
<evidence type="ECO:0000313" key="5">
    <source>
        <dbReference type="EMBL" id="TYB38800.1"/>
    </source>
</evidence>
<keyword evidence="6" id="KW-1185">Reference proteome</keyword>
<dbReference type="InterPro" id="IPR002509">
    <property type="entry name" value="NODB_dom"/>
</dbReference>